<proteinExistence type="predicted"/>
<accession>A0AA87UCC3</accession>
<organism evidence="1 2">
    <name type="scientific">Rhizobium rhizogenes NBRC 13257</name>
    <dbReference type="NCBI Taxonomy" id="1220581"/>
    <lineage>
        <taxon>Bacteria</taxon>
        <taxon>Pseudomonadati</taxon>
        <taxon>Pseudomonadota</taxon>
        <taxon>Alphaproteobacteria</taxon>
        <taxon>Hyphomicrobiales</taxon>
        <taxon>Rhizobiaceae</taxon>
        <taxon>Rhizobium/Agrobacterium group</taxon>
        <taxon>Rhizobium</taxon>
    </lineage>
</organism>
<dbReference type="InterPro" id="IPR045720">
    <property type="entry name" value="DUF6074"/>
</dbReference>
<sequence>MREHDLPLFAWQPPCKVILFPLLSRVGRIRDVASKMLDKATDRHADYYRNQVTEALLRQLDRVGVPEHEQDEHLGAFWHAVQDEMIRQCYSRVAGGNDPRGAA</sequence>
<comment type="caution">
    <text evidence="1">The sequence shown here is derived from an EMBL/GenBank/DDBJ whole genome shotgun (WGS) entry which is preliminary data.</text>
</comment>
<dbReference type="Pfam" id="PF19551">
    <property type="entry name" value="DUF6074"/>
    <property type="match status" value="1"/>
</dbReference>
<dbReference type="RefSeq" id="WP_042475993.1">
    <property type="nucleotide sequence ID" value="NZ_BAYX01000018.1"/>
</dbReference>
<evidence type="ECO:0000313" key="2">
    <source>
        <dbReference type="Proteomes" id="UP000026941"/>
    </source>
</evidence>
<reference evidence="1 2" key="1">
    <citation type="submission" date="2014-05" db="EMBL/GenBank/DDBJ databases">
        <title>Whole genome shotgun sequence of Rhizobium rhizogenes NBRC 13257.</title>
        <authorList>
            <person name="Katano-Makiyama Y."/>
            <person name="Hosoyama A."/>
            <person name="Hashimoto M."/>
            <person name="Hosoyama Y."/>
            <person name="Noguchi M."/>
            <person name="Tsuchikane K."/>
            <person name="Kimura A."/>
            <person name="Ohji S."/>
            <person name="Ichikawa N."/>
            <person name="Yamazoe A."/>
            <person name="Fujita N."/>
        </authorList>
    </citation>
    <scope>NUCLEOTIDE SEQUENCE [LARGE SCALE GENOMIC DNA]</scope>
    <source>
        <strain evidence="1 2">NBRC 13257</strain>
    </source>
</reference>
<evidence type="ECO:0000313" key="1">
    <source>
        <dbReference type="EMBL" id="GAJ96178.1"/>
    </source>
</evidence>
<dbReference type="EMBL" id="BAYX01000018">
    <property type="protein sequence ID" value="GAJ96178.1"/>
    <property type="molecule type" value="Genomic_DNA"/>
</dbReference>
<dbReference type="Proteomes" id="UP000026941">
    <property type="component" value="Unassembled WGS sequence"/>
</dbReference>
<protein>
    <submittedName>
        <fullName evidence="1">Uncharacterized protein</fullName>
    </submittedName>
</protein>
<name>A0AA87UCC3_RHIRH</name>
<dbReference type="AlphaFoldDB" id="A0AA87UCC3"/>
<gene>
    <name evidence="1" type="ORF">RRH01S_18_00210</name>
</gene>